<protein>
    <recommendedName>
        <fullName evidence="5">DUF4157 domain-containing protein</fullName>
    </recommendedName>
</protein>
<evidence type="ECO:0000256" key="2">
    <source>
        <dbReference type="SAM" id="SignalP"/>
    </source>
</evidence>
<evidence type="ECO:0000313" key="3">
    <source>
        <dbReference type="EMBL" id="QBI19047.1"/>
    </source>
</evidence>
<dbReference type="OrthoDB" id="263516at2"/>
<dbReference type="EMBL" id="CP036402">
    <property type="protein sequence ID" value="QBI19047.1"/>
    <property type="molecule type" value="Genomic_DNA"/>
</dbReference>
<organism evidence="3 4">
    <name type="scientific">Egibacter rhizosphaerae</name>
    <dbReference type="NCBI Taxonomy" id="1670831"/>
    <lineage>
        <taxon>Bacteria</taxon>
        <taxon>Bacillati</taxon>
        <taxon>Actinomycetota</taxon>
        <taxon>Nitriliruptoria</taxon>
        <taxon>Egibacterales</taxon>
        <taxon>Egibacteraceae</taxon>
        <taxon>Egibacter</taxon>
    </lineage>
</organism>
<dbReference type="AlphaFoldDB" id="A0A411YD35"/>
<feature type="chain" id="PRO_5019036367" description="DUF4157 domain-containing protein" evidence="2">
    <location>
        <begin position="31"/>
        <end position="421"/>
    </location>
</feature>
<name>A0A411YD35_9ACTN</name>
<accession>A0A411YD35</accession>
<gene>
    <name evidence="3" type="ORF">ER308_05475</name>
</gene>
<keyword evidence="2" id="KW-0732">Signal</keyword>
<dbReference type="KEGG" id="erz:ER308_05475"/>
<evidence type="ECO:0000313" key="4">
    <source>
        <dbReference type="Proteomes" id="UP000291469"/>
    </source>
</evidence>
<sequence length="421" mass="45624">MTRSSPATRRVVPLVLAGGLLTLSACTALAQDEMDVDVRLDEIAEDVAELRDLELDEPLEGEVLDDDAFVEVMREITEEREGTSQAGAASEDVLISLRHLAPDEPLREDEEEWIDVVGGVYAPERETFYVRDPEGEFTGLEEVTAAHEIQHALQDRAVGLDRLIEFQQGLDTEAFLGLNAVVEGDAVAVQEAWSQEHQDPDDRAEYLRGGQELSDEEQQALEALPGYVADQLQFTYVEGAEFVDALREEGGWEAVDGALADPPATSAEIFHPDRYLGGFEPSDVTVAGEPGDGWDEQLRLPFGAFDQFVLLGHADRFRAAGTTSAWRGGELVSWTDGDQQALGIRVAVDEEDEAAEDVCELMSEWYVAAADGGPVDRPERDGRLLEAGDGRGDVLAVACDGDDVRAGLGPDPDTATGIAEP</sequence>
<evidence type="ECO:0000256" key="1">
    <source>
        <dbReference type="SAM" id="MobiDB-lite"/>
    </source>
</evidence>
<keyword evidence="4" id="KW-1185">Reference proteome</keyword>
<dbReference type="RefSeq" id="WP_131154044.1">
    <property type="nucleotide sequence ID" value="NZ_CP036402.1"/>
</dbReference>
<feature type="region of interest" description="Disordered" evidence="1">
    <location>
        <begin position="402"/>
        <end position="421"/>
    </location>
</feature>
<reference evidence="3 4" key="1">
    <citation type="submission" date="2019-01" db="EMBL/GenBank/DDBJ databases">
        <title>Egibacter rhizosphaerae EGI 80759T.</title>
        <authorList>
            <person name="Chen D.-D."/>
            <person name="Tian Y."/>
            <person name="Jiao J.-Y."/>
            <person name="Zhang X.-T."/>
            <person name="Zhang Y.-G."/>
            <person name="Zhang Y."/>
            <person name="Xiao M."/>
            <person name="Shu W.-S."/>
            <person name="Li W.-J."/>
        </authorList>
    </citation>
    <scope>NUCLEOTIDE SEQUENCE [LARGE SCALE GENOMIC DNA]</scope>
    <source>
        <strain evidence="3 4">EGI 80759</strain>
    </source>
</reference>
<dbReference type="PROSITE" id="PS51257">
    <property type="entry name" value="PROKAR_LIPOPROTEIN"/>
    <property type="match status" value="1"/>
</dbReference>
<dbReference type="Proteomes" id="UP000291469">
    <property type="component" value="Chromosome"/>
</dbReference>
<feature type="signal peptide" evidence="2">
    <location>
        <begin position="1"/>
        <end position="30"/>
    </location>
</feature>
<evidence type="ECO:0008006" key="5">
    <source>
        <dbReference type="Google" id="ProtNLM"/>
    </source>
</evidence>
<proteinExistence type="predicted"/>